<proteinExistence type="predicted"/>
<organism evidence="1 2">
    <name type="scientific">Lepeophtheirus salmonis</name>
    <name type="common">Salmon louse</name>
    <name type="synonym">Caligus salmonis</name>
    <dbReference type="NCBI Taxonomy" id="72036"/>
    <lineage>
        <taxon>Eukaryota</taxon>
        <taxon>Metazoa</taxon>
        <taxon>Ecdysozoa</taxon>
        <taxon>Arthropoda</taxon>
        <taxon>Crustacea</taxon>
        <taxon>Multicrustacea</taxon>
        <taxon>Hexanauplia</taxon>
        <taxon>Copepoda</taxon>
        <taxon>Siphonostomatoida</taxon>
        <taxon>Caligidae</taxon>
        <taxon>Lepeophtheirus</taxon>
    </lineage>
</organism>
<accession>A0A817FCK2</accession>
<dbReference type="AlphaFoldDB" id="A0A817FCK2"/>
<comment type="caution">
    <text evidence="1">The sequence shown here is derived from an EMBL/GenBank/DDBJ whole genome shotgun (WGS) entry which is preliminary data.</text>
</comment>
<reference evidence="1" key="1">
    <citation type="submission" date="2021-02" db="EMBL/GenBank/DDBJ databases">
        <authorList>
            <person name="Bekaert M."/>
        </authorList>
    </citation>
    <scope>NUCLEOTIDE SEQUENCE</scope>
    <source>
        <strain evidence="1">IoA-00</strain>
    </source>
</reference>
<protein>
    <submittedName>
        <fullName evidence="1">(salmon louse) hypothetical protein</fullName>
    </submittedName>
</protein>
<evidence type="ECO:0000313" key="2">
    <source>
        <dbReference type="Proteomes" id="UP000675881"/>
    </source>
</evidence>
<gene>
    <name evidence="1" type="ORF">LSAA_223</name>
</gene>
<dbReference type="EMBL" id="CAJNVT010000071">
    <property type="protein sequence ID" value="CAF2744681.1"/>
    <property type="molecule type" value="Genomic_DNA"/>
</dbReference>
<sequence>MLLHIKSTGESPTDFFEVIERLIHYIPDPEDKKAWEDAASGVYHDSLIPELLAVVAGVGSSRKDKAINSEVQPHLVLYHLKIKLESEKITSARNLPSSHTGDDVALACCQ</sequence>
<dbReference type="Proteomes" id="UP000675881">
    <property type="component" value="Unassembled WGS sequence"/>
</dbReference>
<name>A0A817FCK2_LEPSM</name>
<keyword evidence="2" id="KW-1185">Reference proteome</keyword>
<evidence type="ECO:0000313" key="1">
    <source>
        <dbReference type="EMBL" id="CAF2744681.1"/>
    </source>
</evidence>